<dbReference type="AlphaFoldDB" id="A0A0S2I3D9"/>
<dbReference type="RefSeq" id="WP_057954277.1">
    <property type="nucleotide sequence ID" value="NZ_CP013118.1"/>
</dbReference>
<dbReference type="Gene3D" id="2.60.40.10">
    <property type="entry name" value="Immunoglobulins"/>
    <property type="match status" value="3"/>
</dbReference>
<dbReference type="InterPro" id="IPR011467">
    <property type="entry name" value="DUF1573"/>
</dbReference>
<dbReference type="EMBL" id="CP013118">
    <property type="protein sequence ID" value="ALO16936.1"/>
    <property type="molecule type" value="Genomic_DNA"/>
</dbReference>
<evidence type="ECO:0000256" key="2">
    <source>
        <dbReference type="SAM" id="SignalP"/>
    </source>
</evidence>
<organism evidence="3 4">
    <name type="scientific">Salinivirga cyanobacteriivorans</name>
    <dbReference type="NCBI Taxonomy" id="1307839"/>
    <lineage>
        <taxon>Bacteria</taxon>
        <taxon>Pseudomonadati</taxon>
        <taxon>Bacteroidota</taxon>
        <taxon>Bacteroidia</taxon>
        <taxon>Bacteroidales</taxon>
        <taxon>Salinivirgaceae</taxon>
        <taxon>Salinivirga</taxon>
    </lineage>
</organism>
<dbReference type="InterPro" id="IPR013783">
    <property type="entry name" value="Ig-like_fold"/>
</dbReference>
<feature type="region of interest" description="Disordered" evidence="1">
    <location>
        <begin position="315"/>
        <end position="336"/>
    </location>
</feature>
<proteinExistence type="predicted"/>
<evidence type="ECO:0000256" key="1">
    <source>
        <dbReference type="SAM" id="MobiDB-lite"/>
    </source>
</evidence>
<protein>
    <recommendedName>
        <fullName evidence="5">DUF1573 domain-containing protein</fullName>
    </recommendedName>
</protein>
<keyword evidence="2" id="KW-0732">Signal</keyword>
<gene>
    <name evidence="3" type="ORF">L21SP5_03323</name>
</gene>
<feature type="signal peptide" evidence="2">
    <location>
        <begin position="1"/>
        <end position="20"/>
    </location>
</feature>
<dbReference type="STRING" id="1307839.L21SP5_03323"/>
<dbReference type="Proteomes" id="UP000064893">
    <property type="component" value="Chromosome"/>
</dbReference>
<dbReference type="Pfam" id="PF07610">
    <property type="entry name" value="DUF1573"/>
    <property type="match status" value="2"/>
</dbReference>
<dbReference type="OrthoDB" id="1466304at2"/>
<feature type="compositionally biased region" description="Basic residues" evidence="1">
    <location>
        <begin position="326"/>
        <end position="336"/>
    </location>
</feature>
<accession>A0A0S2I3D9</accession>
<name>A0A0S2I3D9_9BACT</name>
<dbReference type="KEGG" id="blq:L21SP5_03323"/>
<dbReference type="PANTHER" id="PTHR37833">
    <property type="entry name" value="LIPOPROTEIN-RELATED"/>
    <property type="match status" value="1"/>
</dbReference>
<reference evidence="3 4" key="1">
    <citation type="submission" date="2015-11" db="EMBL/GenBank/DDBJ databases">
        <title>Description and complete genome sequence of a novel strain predominating in hypersaline microbial mats and representing a new family of the Bacteriodetes phylum.</title>
        <authorList>
            <person name="Spring S."/>
            <person name="Bunk B."/>
            <person name="Sproer C."/>
            <person name="Klenk H.-P."/>
        </authorList>
    </citation>
    <scope>NUCLEOTIDE SEQUENCE [LARGE SCALE GENOMIC DNA]</scope>
    <source>
        <strain evidence="3 4">L21-Spi-D4</strain>
    </source>
</reference>
<evidence type="ECO:0000313" key="3">
    <source>
        <dbReference type="EMBL" id="ALO16936.1"/>
    </source>
</evidence>
<sequence length="362" mass="40564" precursor="true">MHKLYLIIIATLFNVSLISAQQQGPHIAFDKTVHDYGTINEQDGVAKYKFEFTNTGSTPLIINRVNPTCGCTSSEHTRKPVNPGEKGFVSAEYNPKNRPGPFSKTIRVYSNSADNPSIVLRIKGKVNPRPRSIEDDYPRKMGAIRLNNNQFAFMHVTNREKKLRQLKIVNVSDKPVTLSMKRVPKYIDVSFKPKTLKPGEKGTISATFHGEKTTDLDYMRGRMSLVINGNENPRHRIATTAIVKQDFSHLTAEERANAPHIKFEDTKFDFGTITEGAKVTHEFKFTNTGKSNLIIKKVRASCGCTAVAPPKKAIKPGESSSIKATFHSRGKRNRQHKSIRIYANDPDNSVTTLIIRGTVKKK</sequence>
<feature type="chain" id="PRO_5006599458" description="DUF1573 domain-containing protein" evidence="2">
    <location>
        <begin position="21"/>
        <end position="362"/>
    </location>
</feature>
<evidence type="ECO:0000313" key="4">
    <source>
        <dbReference type="Proteomes" id="UP000064893"/>
    </source>
</evidence>
<dbReference type="PANTHER" id="PTHR37833:SF1">
    <property type="entry name" value="SIGNAL PEPTIDE PROTEIN"/>
    <property type="match status" value="1"/>
</dbReference>
<keyword evidence="4" id="KW-1185">Reference proteome</keyword>
<evidence type="ECO:0008006" key="5">
    <source>
        <dbReference type="Google" id="ProtNLM"/>
    </source>
</evidence>